<comment type="caution">
    <text evidence="2">The sequence shown here is derived from an EMBL/GenBank/DDBJ whole genome shotgun (WGS) entry which is preliminary data.</text>
</comment>
<reference evidence="2" key="1">
    <citation type="thesis" date="2020" institute="ProQuest LLC" country="789 East Eisenhower Parkway, Ann Arbor, MI, USA">
        <title>Comparative Genomics and Chromosome Evolution.</title>
        <authorList>
            <person name="Mudd A.B."/>
        </authorList>
    </citation>
    <scope>NUCLEOTIDE SEQUENCE</scope>
    <source>
        <strain evidence="2">Female2</strain>
        <tissue evidence="2">Blood</tissue>
    </source>
</reference>
<keyword evidence="3" id="KW-1185">Reference proteome</keyword>
<keyword evidence="1" id="KW-1133">Transmembrane helix</keyword>
<sequence>MLYIHNTEFLISGMEGQCKAAVDSTEAVSPRYRPFWFTDVWLMHALPGHISVYIPLLINLVITGHFYLFILPTYFIVMD</sequence>
<keyword evidence="1" id="KW-0812">Transmembrane</keyword>
<accession>A0A8T2JTK5</accession>
<keyword evidence="1" id="KW-0472">Membrane</keyword>
<dbReference type="EMBL" id="JAACNH010000003">
    <property type="protein sequence ID" value="KAG8448575.1"/>
    <property type="molecule type" value="Genomic_DNA"/>
</dbReference>
<proteinExistence type="predicted"/>
<organism evidence="2 3">
    <name type="scientific">Hymenochirus boettgeri</name>
    <name type="common">Congo dwarf clawed frog</name>
    <dbReference type="NCBI Taxonomy" id="247094"/>
    <lineage>
        <taxon>Eukaryota</taxon>
        <taxon>Metazoa</taxon>
        <taxon>Chordata</taxon>
        <taxon>Craniata</taxon>
        <taxon>Vertebrata</taxon>
        <taxon>Euteleostomi</taxon>
        <taxon>Amphibia</taxon>
        <taxon>Batrachia</taxon>
        <taxon>Anura</taxon>
        <taxon>Pipoidea</taxon>
        <taxon>Pipidae</taxon>
        <taxon>Pipinae</taxon>
        <taxon>Hymenochirus</taxon>
    </lineage>
</organism>
<evidence type="ECO:0000256" key="1">
    <source>
        <dbReference type="SAM" id="Phobius"/>
    </source>
</evidence>
<name>A0A8T2JTK5_9PIPI</name>
<dbReference type="AlphaFoldDB" id="A0A8T2JTK5"/>
<protein>
    <submittedName>
        <fullName evidence="2">Uncharacterized protein</fullName>
    </submittedName>
</protein>
<evidence type="ECO:0000313" key="3">
    <source>
        <dbReference type="Proteomes" id="UP000812440"/>
    </source>
</evidence>
<evidence type="ECO:0000313" key="2">
    <source>
        <dbReference type="EMBL" id="KAG8448575.1"/>
    </source>
</evidence>
<gene>
    <name evidence="2" type="ORF">GDO86_015607</name>
</gene>
<feature type="transmembrane region" description="Helical" evidence="1">
    <location>
        <begin position="52"/>
        <end position="77"/>
    </location>
</feature>
<dbReference type="Proteomes" id="UP000812440">
    <property type="component" value="Chromosome 8_10"/>
</dbReference>